<gene>
    <name evidence="2" type="ORF">B0I31_104418</name>
</gene>
<dbReference type="PANTHER" id="PTHR47691:SF3">
    <property type="entry name" value="HTH-TYPE TRANSCRIPTIONAL REGULATOR RV0890C-RELATED"/>
    <property type="match status" value="1"/>
</dbReference>
<organism evidence="2 3">
    <name type="scientific">Saccharothrix carnea</name>
    <dbReference type="NCBI Taxonomy" id="1280637"/>
    <lineage>
        <taxon>Bacteria</taxon>
        <taxon>Bacillati</taxon>
        <taxon>Actinomycetota</taxon>
        <taxon>Actinomycetes</taxon>
        <taxon>Pseudonocardiales</taxon>
        <taxon>Pseudonocardiaceae</taxon>
        <taxon>Saccharothrix</taxon>
    </lineage>
</organism>
<dbReference type="OrthoDB" id="3349744at2"/>
<dbReference type="PROSITE" id="PS50005">
    <property type="entry name" value="TPR"/>
    <property type="match status" value="1"/>
</dbReference>
<dbReference type="GO" id="GO:0043531">
    <property type="term" value="F:ADP binding"/>
    <property type="evidence" value="ECO:0007669"/>
    <property type="project" value="InterPro"/>
</dbReference>
<name>A0A2P8ICE9_SACCR</name>
<dbReference type="Gene3D" id="3.40.50.300">
    <property type="entry name" value="P-loop containing nucleotide triphosphate hydrolases"/>
    <property type="match status" value="1"/>
</dbReference>
<dbReference type="Pfam" id="PF13181">
    <property type="entry name" value="TPR_8"/>
    <property type="match status" value="1"/>
</dbReference>
<evidence type="ECO:0000313" key="3">
    <source>
        <dbReference type="Proteomes" id="UP000241118"/>
    </source>
</evidence>
<dbReference type="PANTHER" id="PTHR47691">
    <property type="entry name" value="REGULATOR-RELATED"/>
    <property type="match status" value="1"/>
</dbReference>
<accession>A0A2P8ICE9</accession>
<dbReference type="InterPro" id="IPR019734">
    <property type="entry name" value="TPR_rpt"/>
</dbReference>
<dbReference type="SUPFAM" id="SSF52540">
    <property type="entry name" value="P-loop containing nucleoside triphosphate hydrolases"/>
    <property type="match status" value="1"/>
</dbReference>
<dbReference type="InterPro" id="IPR027417">
    <property type="entry name" value="P-loop_NTPase"/>
</dbReference>
<dbReference type="Pfam" id="PF13374">
    <property type="entry name" value="TPR_10"/>
    <property type="match status" value="1"/>
</dbReference>
<dbReference type="EMBL" id="PYAX01000004">
    <property type="protein sequence ID" value="PSL56127.1"/>
    <property type="molecule type" value="Genomic_DNA"/>
</dbReference>
<dbReference type="SMART" id="SM00028">
    <property type="entry name" value="TPR"/>
    <property type="match status" value="5"/>
</dbReference>
<dbReference type="AlphaFoldDB" id="A0A2P8ICE9"/>
<dbReference type="SUPFAM" id="SSF48452">
    <property type="entry name" value="TPR-like"/>
    <property type="match status" value="1"/>
</dbReference>
<keyword evidence="3" id="KW-1185">Reference proteome</keyword>
<dbReference type="PRINTS" id="PR00364">
    <property type="entry name" value="DISEASERSIST"/>
</dbReference>
<dbReference type="Proteomes" id="UP000241118">
    <property type="component" value="Unassembled WGS sequence"/>
</dbReference>
<sequence length="679" mass="73947">MTEDPVRNLVDGQVVGNIVQARNATVISSQARPIAVAGLPPPAVFIGREGELTRLASSLEPRSDDTVPAWAIGGLPGVGKTALAVFAAHRAVAAGWFPGGVVMIDLRGYDQPNQRITPSTALGGLLGALGVASEHIPPDQADRVRLWRSLLADRERMLVVADNVSGTDQVIPLLPGDSRHRVLITSRHRLAGLDHTRLLDLDVLNVPDAVRMLVAVLGIGNPDDTRVADDKAASERVARLCGGLPLAVRVAAAMLVADPERTVADLADALADERHRLRELDYDGNLAVRAAFDLSYALLDPDQARLLRLTALDPGPDVALDTITAITDTNRETTRRLIRQLRAAHLLQPGRSPDRWRMHDLMRLYAADKADADPERDQAIERMLDHYLAEVHACSDRHGLVLTGAVVQAVDADRANLISAIDLAHRTGHLHHVVQLANGLAAYLDRRKLLHEWISIDQTALTAARRIDDPAGEAELLVGLGFALSQLGRTATAMKCLREALPLFRELGDRVGFGVALNRLGAVYRQTDRPRWAVRCHLWARDLFVEAGVTKSHVSALHNLAVVHRQQGEFDRAVVLHQEVVALCREADMPLLLGRSFDNIGVTYREMGRFDDAIECHNHNLRIAEEQADTHGYARTLVNLAVTYRAAGRADDAAACQRQAERIFEALPGVNPFGPASTG</sequence>
<evidence type="ECO:0000256" key="1">
    <source>
        <dbReference type="PROSITE-ProRule" id="PRU00339"/>
    </source>
</evidence>
<keyword evidence="1" id="KW-0802">TPR repeat</keyword>
<evidence type="ECO:0000313" key="2">
    <source>
        <dbReference type="EMBL" id="PSL56127.1"/>
    </source>
</evidence>
<dbReference type="Gene3D" id="1.25.40.10">
    <property type="entry name" value="Tetratricopeptide repeat domain"/>
    <property type="match status" value="1"/>
</dbReference>
<reference evidence="2 3" key="1">
    <citation type="submission" date="2018-03" db="EMBL/GenBank/DDBJ databases">
        <title>Genomic Encyclopedia of Type Strains, Phase III (KMG-III): the genomes of soil and plant-associated and newly described type strains.</title>
        <authorList>
            <person name="Whitman W."/>
        </authorList>
    </citation>
    <scope>NUCLEOTIDE SEQUENCE [LARGE SCALE GENOMIC DNA]</scope>
    <source>
        <strain evidence="2 3">CGMCC 4.7097</strain>
    </source>
</reference>
<proteinExistence type="predicted"/>
<dbReference type="InterPro" id="IPR011990">
    <property type="entry name" value="TPR-like_helical_dom_sf"/>
</dbReference>
<feature type="repeat" description="TPR" evidence="1">
    <location>
        <begin position="594"/>
        <end position="627"/>
    </location>
</feature>
<dbReference type="Pfam" id="PF13424">
    <property type="entry name" value="TPR_12"/>
    <property type="match status" value="1"/>
</dbReference>
<dbReference type="RefSeq" id="WP_106615797.1">
    <property type="nucleotide sequence ID" value="NZ_PYAX01000004.1"/>
</dbReference>
<comment type="caution">
    <text evidence="2">The sequence shown here is derived from an EMBL/GenBank/DDBJ whole genome shotgun (WGS) entry which is preliminary data.</text>
</comment>
<protein>
    <submittedName>
        <fullName evidence="2">Putative ATPase</fullName>
    </submittedName>
</protein>